<feature type="region of interest" description="Disordered" evidence="1">
    <location>
        <begin position="74"/>
        <end position="118"/>
    </location>
</feature>
<evidence type="ECO:0000313" key="2">
    <source>
        <dbReference type="EMBL" id="KAK9004297.1"/>
    </source>
</evidence>
<organism evidence="2 3">
    <name type="scientific">Hibiscus sabdariffa</name>
    <name type="common">roselle</name>
    <dbReference type="NCBI Taxonomy" id="183260"/>
    <lineage>
        <taxon>Eukaryota</taxon>
        <taxon>Viridiplantae</taxon>
        <taxon>Streptophyta</taxon>
        <taxon>Embryophyta</taxon>
        <taxon>Tracheophyta</taxon>
        <taxon>Spermatophyta</taxon>
        <taxon>Magnoliopsida</taxon>
        <taxon>eudicotyledons</taxon>
        <taxon>Gunneridae</taxon>
        <taxon>Pentapetalae</taxon>
        <taxon>rosids</taxon>
        <taxon>malvids</taxon>
        <taxon>Malvales</taxon>
        <taxon>Malvaceae</taxon>
        <taxon>Malvoideae</taxon>
        <taxon>Hibiscus</taxon>
    </lineage>
</organism>
<name>A0ABR2QV14_9ROSI</name>
<reference evidence="2 3" key="1">
    <citation type="journal article" date="2024" name="G3 (Bethesda)">
        <title>Genome assembly of Hibiscus sabdariffa L. provides insights into metabolisms of medicinal natural products.</title>
        <authorList>
            <person name="Kim T."/>
        </authorList>
    </citation>
    <scope>NUCLEOTIDE SEQUENCE [LARGE SCALE GENOMIC DNA]</scope>
    <source>
        <strain evidence="2">TK-2024</strain>
        <tissue evidence="2">Old leaves</tissue>
    </source>
</reference>
<dbReference type="Proteomes" id="UP001396334">
    <property type="component" value="Unassembled WGS sequence"/>
</dbReference>
<protein>
    <submittedName>
        <fullName evidence="2">Uncharacterized protein</fullName>
    </submittedName>
</protein>
<dbReference type="EMBL" id="JBBPBN010000031">
    <property type="protein sequence ID" value="KAK9004297.1"/>
    <property type="molecule type" value="Genomic_DNA"/>
</dbReference>
<keyword evidence="3" id="KW-1185">Reference proteome</keyword>
<feature type="compositionally biased region" description="Basic residues" evidence="1">
    <location>
        <begin position="90"/>
        <end position="105"/>
    </location>
</feature>
<comment type="caution">
    <text evidence="2">The sequence shown here is derived from an EMBL/GenBank/DDBJ whole genome shotgun (WGS) entry which is preliminary data.</text>
</comment>
<proteinExistence type="predicted"/>
<sequence length="137" mass="15603">MIMPLLQTLLCVLVYLKNLFINIIFKPEPNLISASTTQLSPWSIIFLELSRGRAFQKLSSLTPLFRLLISATASPWSAPSPPPSVPPRQKPTHSHHSQRRRVKHRESREEASSKPTSLIFHCPGRFSHRWETPLVTS</sequence>
<evidence type="ECO:0000256" key="1">
    <source>
        <dbReference type="SAM" id="MobiDB-lite"/>
    </source>
</evidence>
<accession>A0ABR2QV14</accession>
<gene>
    <name evidence="2" type="ORF">V6N11_002099</name>
</gene>
<feature type="compositionally biased region" description="Pro residues" evidence="1">
    <location>
        <begin position="78"/>
        <end position="89"/>
    </location>
</feature>
<evidence type="ECO:0000313" key="3">
    <source>
        <dbReference type="Proteomes" id="UP001396334"/>
    </source>
</evidence>